<keyword evidence="3" id="KW-1185">Reference proteome</keyword>
<keyword evidence="1" id="KW-1133">Transmembrane helix</keyword>
<dbReference type="EMBL" id="QZWG01000019">
    <property type="protein sequence ID" value="RZB47923.1"/>
    <property type="molecule type" value="Genomic_DNA"/>
</dbReference>
<evidence type="ECO:0000313" key="2">
    <source>
        <dbReference type="EMBL" id="RZB47923.1"/>
    </source>
</evidence>
<dbReference type="PANTHER" id="PTHR37736:SF1">
    <property type="entry name" value="GLYCINE-RICH PROTEIN"/>
    <property type="match status" value="1"/>
</dbReference>
<gene>
    <name evidence="2" type="ORF">D0Y65_051470</name>
</gene>
<evidence type="ECO:0000256" key="1">
    <source>
        <dbReference type="SAM" id="Phobius"/>
    </source>
</evidence>
<name>A0A445FGI7_GLYSO</name>
<proteinExistence type="predicted"/>
<accession>A0A445FGI7</accession>
<dbReference type="PANTHER" id="PTHR37736">
    <property type="entry name" value="GLYCINE-RICH PROTEIN"/>
    <property type="match status" value="1"/>
</dbReference>
<dbReference type="AlphaFoldDB" id="A0A445FGI7"/>
<sequence>ERGCCLTYDYVIDDVTDLLGEKDLDSISVLRGLLVSRPADSSFSHKNALHRCVEHAKLWLAQDREHMGFVSSFLGIFGFAVGIPLGLLVGFFLFVYSETKHVKDPVVRPISELGPNALQELLPEIPLWKHDSTDIIFAEYIGKYQIKAIDFDELSLGTLPPSVCGKIGSFPPKTQKYAHFRMKIEDY</sequence>
<evidence type="ECO:0000313" key="3">
    <source>
        <dbReference type="Proteomes" id="UP000289340"/>
    </source>
</evidence>
<feature type="non-terminal residue" evidence="2">
    <location>
        <position position="1"/>
    </location>
</feature>
<keyword evidence="1" id="KW-0812">Transmembrane</keyword>
<organism evidence="2 3">
    <name type="scientific">Glycine soja</name>
    <name type="common">Wild soybean</name>
    <dbReference type="NCBI Taxonomy" id="3848"/>
    <lineage>
        <taxon>Eukaryota</taxon>
        <taxon>Viridiplantae</taxon>
        <taxon>Streptophyta</taxon>
        <taxon>Embryophyta</taxon>
        <taxon>Tracheophyta</taxon>
        <taxon>Spermatophyta</taxon>
        <taxon>Magnoliopsida</taxon>
        <taxon>eudicotyledons</taxon>
        <taxon>Gunneridae</taxon>
        <taxon>Pentapetalae</taxon>
        <taxon>rosids</taxon>
        <taxon>fabids</taxon>
        <taxon>Fabales</taxon>
        <taxon>Fabaceae</taxon>
        <taxon>Papilionoideae</taxon>
        <taxon>50 kb inversion clade</taxon>
        <taxon>NPAAA clade</taxon>
        <taxon>indigoferoid/millettioid clade</taxon>
        <taxon>Phaseoleae</taxon>
        <taxon>Glycine</taxon>
        <taxon>Glycine subgen. Soja</taxon>
    </lineage>
</organism>
<reference evidence="2 3" key="1">
    <citation type="submission" date="2018-09" db="EMBL/GenBank/DDBJ databases">
        <title>A high-quality reference genome of wild soybean provides a powerful tool to mine soybean genomes.</title>
        <authorList>
            <person name="Xie M."/>
            <person name="Chung C.Y.L."/>
            <person name="Li M.-W."/>
            <person name="Wong F.-L."/>
            <person name="Chan T.-F."/>
            <person name="Lam H.-M."/>
        </authorList>
    </citation>
    <scope>NUCLEOTIDE SEQUENCE [LARGE SCALE GENOMIC DNA]</scope>
    <source>
        <strain evidence="3">cv. W05</strain>
        <tissue evidence="2">Hypocotyl of etiolated seedlings</tissue>
    </source>
</reference>
<dbReference type="Proteomes" id="UP000289340">
    <property type="component" value="Chromosome 19"/>
</dbReference>
<keyword evidence="1" id="KW-0472">Membrane</keyword>
<protein>
    <submittedName>
        <fullName evidence="2">Synaptotagmin-1</fullName>
    </submittedName>
</protein>
<feature type="transmembrane region" description="Helical" evidence="1">
    <location>
        <begin position="73"/>
        <end position="96"/>
    </location>
</feature>
<comment type="caution">
    <text evidence="2">The sequence shown here is derived from an EMBL/GenBank/DDBJ whole genome shotgun (WGS) entry which is preliminary data.</text>
</comment>